<dbReference type="Gene3D" id="1.10.30.50">
    <property type="match status" value="1"/>
</dbReference>
<protein>
    <submittedName>
        <fullName evidence="2">HNH endonuclease</fullName>
    </submittedName>
</protein>
<accession>A0ABZ2FL86</accession>
<feature type="domain" description="HNH nuclease" evidence="1">
    <location>
        <begin position="50"/>
        <end position="106"/>
    </location>
</feature>
<dbReference type="InterPro" id="IPR002711">
    <property type="entry name" value="HNH"/>
</dbReference>
<name>A0ABZ2FL86_9PSED</name>
<evidence type="ECO:0000313" key="2">
    <source>
        <dbReference type="EMBL" id="WWM65440.1"/>
    </source>
</evidence>
<evidence type="ECO:0000259" key="1">
    <source>
        <dbReference type="SMART" id="SM00507"/>
    </source>
</evidence>
<dbReference type="SMART" id="SM00507">
    <property type="entry name" value="HNHc"/>
    <property type="match status" value="1"/>
</dbReference>
<dbReference type="Proteomes" id="UP001372714">
    <property type="component" value="Chromosome"/>
</dbReference>
<keyword evidence="2" id="KW-0540">Nuclease</keyword>
<dbReference type="InterPro" id="IPR003615">
    <property type="entry name" value="HNH_nuc"/>
</dbReference>
<organism evidence="2 3">
    <name type="scientific">Pseudomonas benzopyrenica</name>
    <dbReference type="NCBI Taxonomy" id="2993566"/>
    <lineage>
        <taxon>Bacteria</taxon>
        <taxon>Pseudomonadati</taxon>
        <taxon>Pseudomonadota</taxon>
        <taxon>Gammaproteobacteria</taxon>
        <taxon>Pseudomonadales</taxon>
        <taxon>Pseudomonadaceae</taxon>
        <taxon>Pseudomonas</taxon>
    </lineage>
</organism>
<gene>
    <name evidence="2" type="ORF">V6W80_17175</name>
</gene>
<keyword evidence="3" id="KW-1185">Reference proteome</keyword>
<reference evidence="2 3" key="1">
    <citation type="submission" date="2024-02" db="EMBL/GenBank/DDBJ databases">
        <title>The whole genome sequence of Pseudomonas benzopyrenica MLY92.</title>
        <authorList>
            <person name="Liu Y."/>
        </authorList>
    </citation>
    <scope>NUCLEOTIDE SEQUENCE [LARGE SCALE GENOMIC DNA]</scope>
    <source>
        <strain evidence="2 3">MLY92</strain>
    </source>
</reference>
<dbReference type="EMBL" id="CP145723">
    <property type="protein sequence ID" value="WWM65440.1"/>
    <property type="molecule type" value="Genomic_DNA"/>
</dbReference>
<evidence type="ECO:0000313" key="3">
    <source>
        <dbReference type="Proteomes" id="UP001372714"/>
    </source>
</evidence>
<sequence length="121" mass="13608">MALRPNKPCRARGCNALTRNANGYCDDHADLARPWATRQGSGRGGRPWRRLRDQVLKRDNFLCQCEECKRLARIRPAHEVDHVIPLAQGGTDSPTNLVAINHECHRAKTQREAAAAYRPSV</sequence>
<proteinExistence type="predicted"/>
<dbReference type="Pfam" id="PF01844">
    <property type="entry name" value="HNH"/>
    <property type="match status" value="1"/>
</dbReference>
<dbReference type="RefSeq" id="WP_338544909.1">
    <property type="nucleotide sequence ID" value="NZ_CP145723.1"/>
</dbReference>
<dbReference type="CDD" id="cd00085">
    <property type="entry name" value="HNHc"/>
    <property type="match status" value="1"/>
</dbReference>
<dbReference type="GO" id="GO:0004519">
    <property type="term" value="F:endonuclease activity"/>
    <property type="evidence" value="ECO:0007669"/>
    <property type="project" value="UniProtKB-KW"/>
</dbReference>
<keyword evidence="2" id="KW-0378">Hydrolase</keyword>
<keyword evidence="2" id="KW-0255">Endonuclease</keyword>